<dbReference type="SMART" id="SM00091">
    <property type="entry name" value="PAS"/>
    <property type="match status" value="1"/>
</dbReference>
<comment type="subunit">
    <text evidence="14">At low DSF concentrations, interacts with RpfF.</text>
</comment>
<dbReference type="SMART" id="SM00448">
    <property type="entry name" value="REC"/>
    <property type="match status" value="1"/>
</dbReference>
<dbReference type="FunFam" id="3.30.565.10:FF:000010">
    <property type="entry name" value="Sensor histidine kinase RcsC"/>
    <property type="match status" value="1"/>
</dbReference>
<organism evidence="22 23">
    <name type="scientific">Pedobacter agri</name>
    <dbReference type="NCBI Taxonomy" id="454586"/>
    <lineage>
        <taxon>Bacteria</taxon>
        <taxon>Pseudomonadati</taxon>
        <taxon>Bacteroidota</taxon>
        <taxon>Sphingobacteriia</taxon>
        <taxon>Sphingobacteriales</taxon>
        <taxon>Sphingobacteriaceae</taxon>
        <taxon>Pedobacter</taxon>
    </lineage>
</organism>
<dbReference type="SUPFAM" id="SSF47226">
    <property type="entry name" value="Histidine-containing phosphotransfer domain, HPT domain"/>
    <property type="match status" value="1"/>
</dbReference>
<dbReference type="Pfam" id="PF00072">
    <property type="entry name" value="Response_reg"/>
    <property type="match status" value="1"/>
</dbReference>
<feature type="domain" description="Response regulatory" evidence="19">
    <location>
        <begin position="489"/>
        <end position="603"/>
    </location>
</feature>
<dbReference type="SMART" id="SM00387">
    <property type="entry name" value="HATPase_c"/>
    <property type="match status" value="1"/>
</dbReference>
<feature type="domain" description="Histidine kinase" evidence="18">
    <location>
        <begin position="243"/>
        <end position="466"/>
    </location>
</feature>
<keyword evidence="8" id="KW-0547">Nucleotide-binding</keyword>
<evidence type="ECO:0000259" key="18">
    <source>
        <dbReference type="PROSITE" id="PS50109"/>
    </source>
</evidence>
<feature type="modified residue" description="4-aspartylphosphate" evidence="17">
    <location>
        <position position="538"/>
    </location>
</feature>
<dbReference type="PROSITE" id="PS50110">
    <property type="entry name" value="RESPONSE_REGULATORY"/>
    <property type="match status" value="1"/>
</dbReference>
<reference evidence="22" key="1">
    <citation type="submission" date="2022-11" db="EMBL/GenBank/DDBJ databases">
        <authorList>
            <person name="Graham C."/>
            <person name="Newman J.D."/>
        </authorList>
    </citation>
    <scope>NUCLEOTIDE SEQUENCE</scope>
    <source>
        <strain evidence="22">DSM 19486</strain>
    </source>
</reference>
<dbReference type="Proteomes" id="UP001142592">
    <property type="component" value="Unassembled WGS sequence"/>
</dbReference>
<dbReference type="SUPFAM" id="SSF55785">
    <property type="entry name" value="PYP-like sensor domain (PAS domain)"/>
    <property type="match status" value="1"/>
</dbReference>
<dbReference type="NCBIfam" id="TIGR00229">
    <property type="entry name" value="sensory_box"/>
    <property type="match status" value="1"/>
</dbReference>
<evidence type="ECO:0000256" key="12">
    <source>
        <dbReference type="ARBA" id="ARBA00023012"/>
    </source>
</evidence>
<gene>
    <name evidence="22" type="ORF">OQZ29_09005</name>
</gene>
<dbReference type="InterPro" id="IPR001789">
    <property type="entry name" value="Sig_transdc_resp-reg_receiver"/>
</dbReference>
<dbReference type="CDD" id="cd16922">
    <property type="entry name" value="HATPase_EvgS-ArcB-TorS-like"/>
    <property type="match status" value="1"/>
</dbReference>
<keyword evidence="7" id="KW-0812">Transmembrane</keyword>
<dbReference type="InterPro" id="IPR000014">
    <property type="entry name" value="PAS"/>
</dbReference>
<dbReference type="Pfam" id="PF13426">
    <property type="entry name" value="PAS_9"/>
    <property type="match status" value="1"/>
</dbReference>
<evidence type="ECO:0000256" key="2">
    <source>
        <dbReference type="ARBA" id="ARBA00004651"/>
    </source>
</evidence>
<dbReference type="Pfam" id="PF01627">
    <property type="entry name" value="Hpt"/>
    <property type="match status" value="1"/>
</dbReference>
<dbReference type="Gene3D" id="1.20.120.160">
    <property type="entry name" value="HPT domain"/>
    <property type="match status" value="1"/>
</dbReference>
<keyword evidence="23" id="KW-1185">Reference proteome</keyword>
<dbReference type="GO" id="GO:0005886">
    <property type="term" value="C:plasma membrane"/>
    <property type="evidence" value="ECO:0007669"/>
    <property type="project" value="UniProtKB-SubCell"/>
</dbReference>
<feature type="modified residue" description="Phosphohistidine" evidence="16">
    <location>
        <position position="679"/>
    </location>
</feature>
<dbReference type="Gene3D" id="3.40.50.2300">
    <property type="match status" value="1"/>
</dbReference>
<feature type="domain" description="PAS" evidence="20">
    <location>
        <begin position="104"/>
        <end position="154"/>
    </location>
</feature>
<protein>
    <recommendedName>
        <fullName evidence="15">Sensory/regulatory protein RpfC</fullName>
        <ecNumber evidence="3">2.7.13.3</ecNumber>
    </recommendedName>
</protein>
<dbReference type="FunFam" id="1.10.287.130:FF:000002">
    <property type="entry name" value="Two-component osmosensing histidine kinase"/>
    <property type="match status" value="1"/>
</dbReference>
<keyword evidence="13" id="KW-0472">Membrane</keyword>
<evidence type="ECO:0000259" key="19">
    <source>
        <dbReference type="PROSITE" id="PS50110"/>
    </source>
</evidence>
<name>A0A9X3I8L8_9SPHI</name>
<evidence type="ECO:0000256" key="17">
    <source>
        <dbReference type="PROSITE-ProRule" id="PRU00169"/>
    </source>
</evidence>
<comment type="subcellular location">
    <subcellularLocation>
        <location evidence="2">Cell membrane</location>
        <topology evidence="2">Multi-pass membrane protein</topology>
    </subcellularLocation>
</comment>
<dbReference type="InterPro" id="IPR036097">
    <property type="entry name" value="HisK_dim/P_sf"/>
</dbReference>
<dbReference type="InterPro" id="IPR011006">
    <property type="entry name" value="CheY-like_superfamily"/>
</dbReference>
<evidence type="ECO:0000256" key="10">
    <source>
        <dbReference type="ARBA" id="ARBA00022840"/>
    </source>
</evidence>
<dbReference type="Pfam" id="PF00512">
    <property type="entry name" value="HisKA"/>
    <property type="match status" value="1"/>
</dbReference>
<evidence type="ECO:0000259" key="20">
    <source>
        <dbReference type="PROSITE" id="PS50112"/>
    </source>
</evidence>
<dbReference type="InterPro" id="IPR008207">
    <property type="entry name" value="Sig_transdc_His_kin_Hpt_dom"/>
</dbReference>
<dbReference type="InterPro" id="IPR036641">
    <property type="entry name" value="HPT_dom_sf"/>
</dbReference>
<dbReference type="SUPFAM" id="SSF52172">
    <property type="entry name" value="CheY-like"/>
    <property type="match status" value="1"/>
</dbReference>
<evidence type="ECO:0000256" key="9">
    <source>
        <dbReference type="ARBA" id="ARBA00022777"/>
    </source>
</evidence>
<keyword evidence="12" id="KW-0902">Two-component regulatory system</keyword>
<dbReference type="Gene3D" id="1.10.287.130">
    <property type="match status" value="1"/>
</dbReference>
<evidence type="ECO:0000256" key="16">
    <source>
        <dbReference type="PROSITE-ProRule" id="PRU00110"/>
    </source>
</evidence>
<dbReference type="Gene3D" id="3.30.450.20">
    <property type="entry name" value="PAS domain"/>
    <property type="match status" value="1"/>
</dbReference>
<dbReference type="SUPFAM" id="SSF55874">
    <property type="entry name" value="ATPase domain of HSP90 chaperone/DNA topoisomerase II/histidine kinase"/>
    <property type="match status" value="1"/>
</dbReference>
<keyword evidence="6" id="KW-0808">Transferase</keyword>
<dbReference type="PANTHER" id="PTHR45339">
    <property type="entry name" value="HYBRID SIGNAL TRANSDUCTION HISTIDINE KINASE J"/>
    <property type="match status" value="1"/>
</dbReference>
<dbReference type="PANTHER" id="PTHR45339:SF1">
    <property type="entry name" value="HYBRID SIGNAL TRANSDUCTION HISTIDINE KINASE J"/>
    <property type="match status" value="1"/>
</dbReference>
<dbReference type="EMBL" id="JAPJUH010000002">
    <property type="protein sequence ID" value="MCX3264881.1"/>
    <property type="molecule type" value="Genomic_DNA"/>
</dbReference>
<dbReference type="PROSITE" id="PS50112">
    <property type="entry name" value="PAS"/>
    <property type="match status" value="1"/>
</dbReference>
<dbReference type="RefSeq" id="WP_010600259.1">
    <property type="nucleotide sequence ID" value="NZ_JAPJUH010000002.1"/>
</dbReference>
<dbReference type="InterPro" id="IPR003661">
    <property type="entry name" value="HisK_dim/P_dom"/>
</dbReference>
<evidence type="ECO:0000313" key="22">
    <source>
        <dbReference type="EMBL" id="MCX3264881.1"/>
    </source>
</evidence>
<evidence type="ECO:0000256" key="6">
    <source>
        <dbReference type="ARBA" id="ARBA00022679"/>
    </source>
</evidence>
<dbReference type="CDD" id="cd00082">
    <property type="entry name" value="HisKA"/>
    <property type="match status" value="1"/>
</dbReference>
<dbReference type="PROSITE" id="PS50894">
    <property type="entry name" value="HPT"/>
    <property type="match status" value="1"/>
</dbReference>
<evidence type="ECO:0000256" key="15">
    <source>
        <dbReference type="ARBA" id="ARBA00068150"/>
    </source>
</evidence>
<dbReference type="Pfam" id="PF02518">
    <property type="entry name" value="HATPase_c"/>
    <property type="match status" value="1"/>
</dbReference>
<comment type="catalytic activity">
    <reaction evidence="1">
        <text>ATP + protein L-histidine = ADP + protein N-phospho-L-histidine.</text>
        <dbReference type="EC" id="2.7.13.3"/>
    </reaction>
</comment>
<comment type="caution">
    <text evidence="22">The sequence shown here is derived from an EMBL/GenBank/DDBJ whole genome shotgun (WGS) entry which is preliminary data.</text>
</comment>
<keyword evidence="10" id="KW-0067">ATP-binding</keyword>
<keyword evidence="4" id="KW-1003">Cell membrane</keyword>
<keyword evidence="5 17" id="KW-0597">Phosphoprotein</keyword>
<evidence type="ECO:0000256" key="5">
    <source>
        <dbReference type="ARBA" id="ARBA00022553"/>
    </source>
</evidence>
<dbReference type="GO" id="GO:0000155">
    <property type="term" value="F:phosphorelay sensor kinase activity"/>
    <property type="evidence" value="ECO:0007669"/>
    <property type="project" value="InterPro"/>
</dbReference>
<evidence type="ECO:0000256" key="14">
    <source>
        <dbReference type="ARBA" id="ARBA00064003"/>
    </source>
</evidence>
<evidence type="ECO:0000256" key="3">
    <source>
        <dbReference type="ARBA" id="ARBA00012438"/>
    </source>
</evidence>
<dbReference type="PROSITE" id="PS50109">
    <property type="entry name" value="HIS_KIN"/>
    <property type="match status" value="1"/>
</dbReference>
<accession>A0A9X3I8L8</accession>
<evidence type="ECO:0000256" key="13">
    <source>
        <dbReference type="ARBA" id="ARBA00023136"/>
    </source>
</evidence>
<dbReference type="SMART" id="SM00388">
    <property type="entry name" value="HisKA"/>
    <property type="match status" value="1"/>
</dbReference>
<dbReference type="PRINTS" id="PR00344">
    <property type="entry name" value="BCTRLSENSOR"/>
</dbReference>
<evidence type="ECO:0000256" key="7">
    <source>
        <dbReference type="ARBA" id="ARBA00022692"/>
    </source>
</evidence>
<evidence type="ECO:0000259" key="21">
    <source>
        <dbReference type="PROSITE" id="PS50894"/>
    </source>
</evidence>
<keyword evidence="9" id="KW-0418">Kinase</keyword>
<proteinExistence type="predicted"/>
<dbReference type="InterPro" id="IPR035965">
    <property type="entry name" value="PAS-like_dom_sf"/>
</dbReference>
<dbReference type="AlphaFoldDB" id="A0A9X3I8L8"/>
<feature type="domain" description="HPt" evidence="21">
    <location>
        <begin position="640"/>
        <end position="738"/>
    </location>
</feature>
<dbReference type="CDD" id="cd17546">
    <property type="entry name" value="REC_hyHK_CKI1_RcsC-like"/>
    <property type="match status" value="1"/>
</dbReference>
<dbReference type="InterPro" id="IPR005467">
    <property type="entry name" value="His_kinase_dom"/>
</dbReference>
<sequence>MKILDMGRELEKACPGCRNGILSTYFNLGKSYDGAWPPLGEEMTISLRSATGKIRGRWELLADDQYLFAGLDYNKNRNPEAFPFSNEENCIPTGYQAQGNYVPNMANFDRIIDKMGFGLIEIDSQGRIVYLNDRFSMMSGYEATAMLGKTAEFFFENAFFTAEEAEVEKADGGLQELVFTDAQGTQRLWLAGRAINYSKQGENTGWTGICFDVSEHKGFEQELINAKKDAERNAGVKAMFLANMSHEIRTPMNAIISMSAMLSKTQLNSEQEYYLQTVQTASKTLLVIIDDILDLSKIDAGKLNLENIGFSLSTVLGEVMQVVTHKAVRRGLEISYIPPTDKMLAPVLIGDPYRITQVVLNLMTNAIKFTEKGAVELTAIILEDSHDHQKIEVLVKDTGIGMEDEFLNHLFDNFSQEYESVTRRYGGTGLGMSISQKLVSQMGGHFKVKSAKGKGSEISFIITLEKGQLHDIPSETPLIQDEELFSGRRVLIVDDNEMNRLVASTILLRYGPQVMVADTGMIALDMLNDEVFDIVLMDIQMPELDGYDTTRALRSRGYTGAVIALTASAIEGEREKCLAAGMDDYITKPINEELLISTIDRWIKSSTTDLNPVQPSPTPAAETDLPLYSLEGLRVISKGREDFVTKMIQMFCEQIPDALEQLNSTFSSGDLEQLSKVAHKLKSTIDHLVIAPLQRTIREIEAAHEESPAAGELGQKVKAVNEVLREVLTALSEEITVRNPH</sequence>
<evidence type="ECO:0000256" key="8">
    <source>
        <dbReference type="ARBA" id="ARBA00022741"/>
    </source>
</evidence>
<dbReference type="CDD" id="cd00130">
    <property type="entry name" value="PAS"/>
    <property type="match status" value="1"/>
</dbReference>
<dbReference type="EC" id="2.7.13.3" evidence="3"/>
<dbReference type="Gene3D" id="3.30.565.10">
    <property type="entry name" value="Histidine kinase-like ATPase, C-terminal domain"/>
    <property type="match status" value="1"/>
</dbReference>
<dbReference type="SUPFAM" id="SSF47384">
    <property type="entry name" value="Homodimeric domain of signal transducing histidine kinase"/>
    <property type="match status" value="1"/>
</dbReference>
<evidence type="ECO:0000256" key="4">
    <source>
        <dbReference type="ARBA" id="ARBA00022475"/>
    </source>
</evidence>
<dbReference type="GO" id="GO:0005524">
    <property type="term" value="F:ATP binding"/>
    <property type="evidence" value="ECO:0007669"/>
    <property type="project" value="UniProtKB-KW"/>
</dbReference>
<evidence type="ECO:0000256" key="11">
    <source>
        <dbReference type="ARBA" id="ARBA00022989"/>
    </source>
</evidence>
<dbReference type="InterPro" id="IPR004358">
    <property type="entry name" value="Sig_transdc_His_kin-like_C"/>
</dbReference>
<evidence type="ECO:0000313" key="23">
    <source>
        <dbReference type="Proteomes" id="UP001142592"/>
    </source>
</evidence>
<dbReference type="InterPro" id="IPR036890">
    <property type="entry name" value="HATPase_C_sf"/>
</dbReference>
<keyword evidence="11" id="KW-1133">Transmembrane helix</keyword>
<dbReference type="InterPro" id="IPR003594">
    <property type="entry name" value="HATPase_dom"/>
</dbReference>
<evidence type="ECO:0000256" key="1">
    <source>
        <dbReference type="ARBA" id="ARBA00000085"/>
    </source>
</evidence>